<feature type="domain" description="Winged helix DNA-binding" evidence="1">
    <location>
        <begin position="13"/>
        <end position="95"/>
    </location>
</feature>
<evidence type="ECO:0000313" key="3">
    <source>
        <dbReference type="Proteomes" id="UP001495147"/>
    </source>
</evidence>
<name>A0ABV0G1C0_9BURK</name>
<dbReference type="Gene3D" id="1.10.10.10">
    <property type="entry name" value="Winged helix-like DNA-binding domain superfamily/Winged helix DNA-binding domain"/>
    <property type="match status" value="1"/>
</dbReference>
<protein>
    <submittedName>
        <fullName evidence="2">Transcriptional regulator</fullName>
    </submittedName>
</protein>
<evidence type="ECO:0000259" key="1">
    <source>
        <dbReference type="Pfam" id="PF13601"/>
    </source>
</evidence>
<organism evidence="2 3">
    <name type="scientific">Roseateles paludis</name>
    <dbReference type="NCBI Taxonomy" id="3145238"/>
    <lineage>
        <taxon>Bacteria</taxon>
        <taxon>Pseudomonadati</taxon>
        <taxon>Pseudomonadota</taxon>
        <taxon>Betaproteobacteria</taxon>
        <taxon>Burkholderiales</taxon>
        <taxon>Sphaerotilaceae</taxon>
        <taxon>Roseateles</taxon>
    </lineage>
</organism>
<reference evidence="2 3" key="1">
    <citation type="submission" date="2024-05" db="EMBL/GenBank/DDBJ databases">
        <title>Roseateles sp. DJS-2-20 16S ribosomal RNA gene Genome sequencing and assembly.</title>
        <authorList>
            <person name="Woo H."/>
        </authorList>
    </citation>
    <scope>NUCLEOTIDE SEQUENCE [LARGE SCALE GENOMIC DNA]</scope>
    <source>
        <strain evidence="2 3">DJS-2-20</strain>
    </source>
</reference>
<dbReference type="PANTHER" id="PTHR37318">
    <property type="entry name" value="BSL7504 PROTEIN"/>
    <property type="match status" value="1"/>
</dbReference>
<comment type="caution">
    <text evidence="2">The sequence shown here is derived from an EMBL/GenBank/DDBJ whole genome shotgun (WGS) entry which is preliminary data.</text>
</comment>
<dbReference type="Proteomes" id="UP001495147">
    <property type="component" value="Unassembled WGS sequence"/>
</dbReference>
<dbReference type="EMBL" id="JBDPZD010000002">
    <property type="protein sequence ID" value="MEO3691531.1"/>
    <property type="molecule type" value="Genomic_DNA"/>
</dbReference>
<evidence type="ECO:0000313" key="2">
    <source>
        <dbReference type="EMBL" id="MEO3691531.1"/>
    </source>
</evidence>
<dbReference type="Pfam" id="PF13601">
    <property type="entry name" value="HTH_34"/>
    <property type="match status" value="1"/>
</dbReference>
<keyword evidence="3" id="KW-1185">Reference proteome</keyword>
<dbReference type="InterPro" id="IPR036388">
    <property type="entry name" value="WH-like_DNA-bd_sf"/>
</dbReference>
<dbReference type="SUPFAM" id="SSF46785">
    <property type="entry name" value="Winged helix' DNA-binding domain"/>
    <property type="match status" value="1"/>
</dbReference>
<sequence>MATEPDFFIHQPLRLQLMAALYAERDAEPLDFSRLKALTDATDGNLGSHLTALEQAGYIVIEKDGSGPRPRSLVRISAQGRKSFRRHVAYLRELVDGVDD</sequence>
<proteinExistence type="predicted"/>
<accession>A0ABV0G1C0</accession>
<dbReference type="RefSeq" id="WP_347704350.1">
    <property type="nucleotide sequence ID" value="NZ_JBDPZD010000002.1"/>
</dbReference>
<gene>
    <name evidence="2" type="ORF">ABDJ85_08630</name>
</gene>
<dbReference type="InterPro" id="IPR036390">
    <property type="entry name" value="WH_DNA-bd_sf"/>
</dbReference>
<dbReference type="PANTHER" id="PTHR37318:SF1">
    <property type="entry name" value="BSL7504 PROTEIN"/>
    <property type="match status" value="1"/>
</dbReference>
<dbReference type="InterPro" id="IPR027395">
    <property type="entry name" value="WH_DNA-bd_dom"/>
</dbReference>